<dbReference type="EMBL" id="BAAARV010000025">
    <property type="protein sequence ID" value="GAA2346725.1"/>
    <property type="molecule type" value="Genomic_DNA"/>
</dbReference>
<organism evidence="2 3">
    <name type="scientific">Dactylosporangium salmoneum</name>
    <dbReference type="NCBI Taxonomy" id="53361"/>
    <lineage>
        <taxon>Bacteria</taxon>
        <taxon>Bacillati</taxon>
        <taxon>Actinomycetota</taxon>
        <taxon>Actinomycetes</taxon>
        <taxon>Micromonosporales</taxon>
        <taxon>Micromonosporaceae</taxon>
        <taxon>Dactylosporangium</taxon>
    </lineage>
</organism>
<dbReference type="RefSeq" id="WP_344613321.1">
    <property type="nucleotide sequence ID" value="NZ_BAAARV010000025.1"/>
</dbReference>
<keyword evidence="3" id="KW-1185">Reference proteome</keyword>
<proteinExistence type="predicted"/>
<feature type="region of interest" description="Disordered" evidence="1">
    <location>
        <begin position="163"/>
        <end position="206"/>
    </location>
</feature>
<evidence type="ECO:0000313" key="2">
    <source>
        <dbReference type="EMBL" id="GAA2346725.1"/>
    </source>
</evidence>
<sequence>MARIRTIKPEFWVDEKVVELDPWARLLFIGMWNFADDQGFIDYAPKRIKMQVFPGDVTDVEPLIDELLKHGLIRAYQSPIGPVLHVTNWGRHQRVDHAARARFDARALRPFDPHDPSGSPREGVFGTTEQPYTSATCRCVPNTEHENPRERSREMATDEWLEKPWSGDSNDQGGAVLPLFADDPREGSRTLAPEGKGKEGKGKEVHIARSTEQARTVQRKPAAKAANKTTGDPDFDAFYAAYPKRVGRARALTAWTKAIKRASPAEITAGATRYAAERAGQDPAYTAHPASWLNADRWLDEPSRPQASQPGRSHIYRNPDTPDAYAGYEMKGGPDAA</sequence>
<reference evidence="2 3" key="1">
    <citation type="journal article" date="2019" name="Int. J. Syst. Evol. Microbiol.">
        <title>The Global Catalogue of Microorganisms (GCM) 10K type strain sequencing project: providing services to taxonomists for standard genome sequencing and annotation.</title>
        <authorList>
            <consortium name="The Broad Institute Genomics Platform"/>
            <consortium name="The Broad Institute Genome Sequencing Center for Infectious Disease"/>
            <person name="Wu L."/>
            <person name="Ma J."/>
        </authorList>
    </citation>
    <scope>NUCLEOTIDE SEQUENCE [LARGE SCALE GENOMIC DNA]</scope>
    <source>
        <strain evidence="2 3">JCM 3272</strain>
    </source>
</reference>
<accession>A0ABN3G8Y5</accession>
<feature type="region of interest" description="Disordered" evidence="1">
    <location>
        <begin position="108"/>
        <end position="132"/>
    </location>
</feature>
<dbReference type="Proteomes" id="UP001501444">
    <property type="component" value="Unassembled WGS sequence"/>
</dbReference>
<evidence type="ECO:0000313" key="3">
    <source>
        <dbReference type="Proteomes" id="UP001501444"/>
    </source>
</evidence>
<gene>
    <name evidence="2" type="ORF">GCM10010170_033710</name>
</gene>
<comment type="caution">
    <text evidence="2">The sequence shown here is derived from an EMBL/GenBank/DDBJ whole genome shotgun (WGS) entry which is preliminary data.</text>
</comment>
<name>A0ABN3G8Y5_9ACTN</name>
<feature type="compositionally biased region" description="Basic and acidic residues" evidence="1">
    <location>
        <begin position="195"/>
        <end position="206"/>
    </location>
</feature>
<protein>
    <submittedName>
        <fullName evidence="2">Uncharacterized protein</fullName>
    </submittedName>
</protein>
<evidence type="ECO:0000256" key="1">
    <source>
        <dbReference type="SAM" id="MobiDB-lite"/>
    </source>
</evidence>
<feature type="region of interest" description="Disordered" evidence="1">
    <location>
        <begin position="301"/>
        <end position="337"/>
    </location>
</feature>